<gene>
    <name evidence="1" type="ORF">MLD38_019026</name>
</gene>
<protein>
    <submittedName>
        <fullName evidence="1">Uncharacterized protein</fullName>
    </submittedName>
</protein>
<evidence type="ECO:0000313" key="1">
    <source>
        <dbReference type="EMBL" id="KAI4370706.1"/>
    </source>
</evidence>
<reference evidence="2" key="1">
    <citation type="journal article" date="2023" name="Front. Plant Sci.">
        <title>Chromosomal-level genome assembly of Melastoma candidum provides insights into trichome evolution.</title>
        <authorList>
            <person name="Zhong Y."/>
            <person name="Wu W."/>
            <person name="Sun C."/>
            <person name="Zou P."/>
            <person name="Liu Y."/>
            <person name="Dai S."/>
            <person name="Zhou R."/>
        </authorList>
    </citation>
    <scope>NUCLEOTIDE SEQUENCE [LARGE SCALE GENOMIC DNA]</scope>
</reference>
<sequence>MGKINNNKAMGVSSIFKSTARQQHLQPWQWPSCKQQPRTLSFRAGDGDNIFKTVNSVFLDVDGSGIGGGGGGGGVETPDSSFTNTSRSASFSTESEEAYLGDAVEVLVRGALLSRDRRLFFEPDDSRTSSILKEEKGRGTEGVPFEESVALAMASENPYLDFRRSMEEMVESHGLKDWDSLEELLSWYLRVNGKANHGLIIEAFIDLLISLSSNHPVKDQVQNPNTPTTTTTATTTITTGSTCYSSAVSSFPSSHPSASSSSSCTSKEVDEVKEEGRLS</sequence>
<proteinExistence type="predicted"/>
<dbReference type="Proteomes" id="UP001057402">
    <property type="component" value="Chromosome 5"/>
</dbReference>
<keyword evidence="2" id="KW-1185">Reference proteome</keyword>
<comment type="caution">
    <text evidence="1">The sequence shown here is derived from an EMBL/GenBank/DDBJ whole genome shotgun (WGS) entry which is preliminary data.</text>
</comment>
<accession>A0ACB9QXJ6</accession>
<dbReference type="EMBL" id="CM042884">
    <property type="protein sequence ID" value="KAI4370706.1"/>
    <property type="molecule type" value="Genomic_DNA"/>
</dbReference>
<organism evidence="1 2">
    <name type="scientific">Melastoma candidum</name>
    <dbReference type="NCBI Taxonomy" id="119954"/>
    <lineage>
        <taxon>Eukaryota</taxon>
        <taxon>Viridiplantae</taxon>
        <taxon>Streptophyta</taxon>
        <taxon>Embryophyta</taxon>
        <taxon>Tracheophyta</taxon>
        <taxon>Spermatophyta</taxon>
        <taxon>Magnoliopsida</taxon>
        <taxon>eudicotyledons</taxon>
        <taxon>Gunneridae</taxon>
        <taxon>Pentapetalae</taxon>
        <taxon>rosids</taxon>
        <taxon>malvids</taxon>
        <taxon>Myrtales</taxon>
        <taxon>Melastomataceae</taxon>
        <taxon>Melastomatoideae</taxon>
        <taxon>Melastomateae</taxon>
        <taxon>Melastoma</taxon>
    </lineage>
</organism>
<evidence type="ECO:0000313" key="2">
    <source>
        <dbReference type="Proteomes" id="UP001057402"/>
    </source>
</evidence>
<name>A0ACB9QXJ6_9MYRT</name>